<feature type="region of interest" description="Disordered" evidence="1">
    <location>
        <begin position="372"/>
        <end position="485"/>
    </location>
</feature>
<feature type="region of interest" description="Disordered" evidence="1">
    <location>
        <begin position="497"/>
        <end position="518"/>
    </location>
</feature>
<feature type="compositionally biased region" description="Pro residues" evidence="1">
    <location>
        <begin position="288"/>
        <end position="309"/>
    </location>
</feature>
<dbReference type="RefSeq" id="WP_132406356.1">
    <property type="nucleotide sequence ID" value="NZ_SMKA01000045.1"/>
</dbReference>
<evidence type="ECO:0000313" key="3">
    <source>
        <dbReference type="Proteomes" id="UP000295075"/>
    </source>
</evidence>
<dbReference type="Proteomes" id="UP000295075">
    <property type="component" value="Unassembled WGS sequence"/>
</dbReference>
<feature type="region of interest" description="Disordered" evidence="1">
    <location>
        <begin position="197"/>
        <end position="309"/>
    </location>
</feature>
<dbReference type="EMBL" id="SMKA01000045">
    <property type="protein sequence ID" value="TDC30457.1"/>
    <property type="molecule type" value="Genomic_DNA"/>
</dbReference>
<keyword evidence="3" id="KW-1185">Reference proteome</keyword>
<evidence type="ECO:0000313" key="2">
    <source>
        <dbReference type="EMBL" id="TDC30457.1"/>
    </source>
</evidence>
<feature type="compositionally biased region" description="Low complexity" evidence="1">
    <location>
        <begin position="245"/>
        <end position="287"/>
    </location>
</feature>
<evidence type="ECO:0000256" key="1">
    <source>
        <dbReference type="SAM" id="MobiDB-lite"/>
    </source>
</evidence>
<reference evidence="2 3" key="1">
    <citation type="submission" date="2019-03" db="EMBL/GenBank/DDBJ databases">
        <title>Draft genome sequences of novel Actinobacteria.</title>
        <authorList>
            <person name="Sahin N."/>
            <person name="Ay H."/>
            <person name="Saygin H."/>
        </authorList>
    </citation>
    <scope>NUCLEOTIDE SEQUENCE [LARGE SCALE GENOMIC DNA]</scope>
    <source>
        <strain evidence="2 3">JCM 30547</strain>
    </source>
</reference>
<gene>
    <name evidence="2" type="ORF">E1261_13305</name>
</gene>
<proteinExistence type="predicted"/>
<feature type="region of interest" description="Disordered" evidence="1">
    <location>
        <begin position="321"/>
        <end position="356"/>
    </location>
</feature>
<organism evidence="2 3">
    <name type="scientific">Kribbella albertanoniae</name>
    <dbReference type="NCBI Taxonomy" id="1266829"/>
    <lineage>
        <taxon>Bacteria</taxon>
        <taxon>Bacillati</taxon>
        <taxon>Actinomycetota</taxon>
        <taxon>Actinomycetes</taxon>
        <taxon>Propionibacteriales</taxon>
        <taxon>Kribbellaceae</taxon>
        <taxon>Kribbella</taxon>
    </lineage>
</organism>
<comment type="caution">
    <text evidence="2">The sequence shown here is derived from an EMBL/GenBank/DDBJ whole genome shotgun (WGS) entry which is preliminary data.</text>
</comment>
<name>A0A4R4Q5Q2_9ACTN</name>
<feature type="compositionally biased region" description="Low complexity" evidence="1">
    <location>
        <begin position="389"/>
        <end position="407"/>
    </location>
</feature>
<sequence length="518" mass="51348">MAGVEAPEVALQKWLTALDQEALPAINLVQDFGTWWSGFTSAISTAQQGLSQARGGLRRGLTGNGGNIDQEGWLDAAGDAFDTRWNLADVSLAAWAGAQGGPQPPEEGKPRVDSSNLTGLAAELGEKTAVTRTAVVKALLAIETARSTQRLNAIPPYGGDPQAAAEANAAIEDARTKCADLDLHFATAGTAIAALPPKVQWNGPTGTTGYPPAEAPGNSPQVPVRTGAPPGTPGGPGGPTDNAQTPGGPTAEAPGGPESQAPGDGPAGADPGASGDLPTGPGLAGMPPTLPPPTLPNVPLPNLPAPTPPVIPPFTPLPPLGVTPVGKNPKGPFPGGPGVGKSIVGGGGKPGGFGLGKHDLGLDSAIQGAKDVTNGPAQAARQMNGRGLPSVSAPPTAPVAPAAPAAPAGGGSAMPPPMMPPMAGGGNGNKPKPGTAQPAMHGKGKPTGRLPGVPQKLRGRSGKTDPAGTFGVPAATPRKKPVPAETVDTVQLLDEELWTVDQPAAPSAPAPHRGRRTH</sequence>
<accession>A0A4R4Q5Q2</accession>
<dbReference type="AlphaFoldDB" id="A0A4R4Q5Q2"/>
<protein>
    <recommendedName>
        <fullName evidence="4">PPE domain-containing protein</fullName>
    </recommendedName>
</protein>
<evidence type="ECO:0008006" key="4">
    <source>
        <dbReference type="Google" id="ProtNLM"/>
    </source>
</evidence>
<dbReference type="OrthoDB" id="3622826at2"/>
<feature type="compositionally biased region" description="Gly residues" evidence="1">
    <location>
        <begin position="336"/>
        <end position="355"/>
    </location>
</feature>